<evidence type="ECO:0000313" key="1">
    <source>
        <dbReference type="EMBL" id="CAG8852574.1"/>
    </source>
</evidence>
<protein>
    <submittedName>
        <fullName evidence="1">25408_t:CDS:1</fullName>
    </submittedName>
</protein>
<comment type="caution">
    <text evidence="1">The sequence shown here is derived from an EMBL/GenBank/DDBJ whole genome shotgun (WGS) entry which is preliminary data.</text>
</comment>
<sequence length="43" mass="4721">ATRPSKRSVLKVDHHEIALTVSTSPQQNVEITQPEIVAARIEA</sequence>
<proteinExistence type="predicted"/>
<accession>A0ABN7XBI7</accession>
<dbReference type="EMBL" id="CAJVQB010113546">
    <property type="protein sequence ID" value="CAG8852574.1"/>
    <property type="molecule type" value="Genomic_DNA"/>
</dbReference>
<reference evidence="1 2" key="1">
    <citation type="submission" date="2021-06" db="EMBL/GenBank/DDBJ databases">
        <authorList>
            <person name="Kallberg Y."/>
            <person name="Tangrot J."/>
            <person name="Rosling A."/>
        </authorList>
    </citation>
    <scope>NUCLEOTIDE SEQUENCE [LARGE SCALE GENOMIC DNA]</scope>
    <source>
        <strain evidence="1 2">120-4 pot B 10/14</strain>
    </source>
</reference>
<keyword evidence="2" id="KW-1185">Reference proteome</keyword>
<organism evidence="1 2">
    <name type="scientific">Gigaspora margarita</name>
    <dbReference type="NCBI Taxonomy" id="4874"/>
    <lineage>
        <taxon>Eukaryota</taxon>
        <taxon>Fungi</taxon>
        <taxon>Fungi incertae sedis</taxon>
        <taxon>Mucoromycota</taxon>
        <taxon>Glomeromycotina</taxon>
        <taxon>Glomeromycetes</taxon>
        <taxon>Diversisporales</taxon>
        <taxon>Gigasporaceae</taxon>
        <taxon>Gigaspora</taxon>
    </lineage>
</organism>
<dbReference type="Proteomes" id="UP000789901">
    <property type="component" value="Unassembled WGS sequence"/>
</dbReference>
<gene>
    <name evidence="1" type="ORF">GMARGA_LOCUS41395</name>
</gene>
<name>A0ABN7XBI7_GIGMA</name>
<evidence type="ECO:0000313" key="2">
    <source>
        <dbReference type="Proteomes" id="UP000789901"/>
    </source>
</evidence>
<feature type="non-terminal residue" evidence="1">
    <location>
        <position position="1"/>
    </location>
</feature>